<comment type="similarity">
    <text evidence="2">Belongs to the NADH dehydrogenase family.</text>
</comment>
<dbReference type="GO" id="GO:0003955">
    <property type="term" value="F:NAD(P)H dehydrogenase (quinone) activity"/>
    <property type="evidence" value="ECO:0007669"/>
    <property type="project" value="TreeGrafter"/>
</dbReference>
<dbReference type="PRINTS" id="PR00368">
    <property type="entry name" value="FADPNR"/>
</dbReference>
<proteinExistence type="inferred from homology"/>
<keyword evidence="4" id="KW-0274">FAD</keyword>
<dbReference type="PANTHER" id="PTHR42913">
    <property type="entry name" value="APOPTOSIS-INDUCING FACTOR 1"/>
    <property type="match status" value="1"/>
</dbReference>
<comment type="caution">
    <text evidence="7">The sequence shown here is derived from an EMBL/GenBank/DDBJ whole genome shotgun (WGS) entry which is preliminary data.</text>
</comment>
<dbReference type="PANTHER" id="PTHR42913:SF3">
    <property type="entry name" value="64 KDA MITOCHONDRIAL NADH DEHYDROGENASE (EUROFUNG)"/>
    <property type="match status" value="1"/>
</dbReference>
<accession>A0A0J8V685</accession>
<feature type="domain" description="FAD/NAD(P)-binding" evidence="6">
    <location>
        <begin position="3"/>
        <end position="312"/>
    </location>
</feature>
<evidence type="ECO:0000313" key="7">
    <source>
        <dbReference type="EMBL" id="PSW25994.1"/>
    </source>
</evidence>
<keyword evidence="3" id="KW-0285">Flavoprotein</keyword>
<reference evidence="7 8" key="1">
    <citation type="submission" date="2018-01" db="EMBL/GenBank/DDBJ databases">
        <title>Whole genome sequencing of Histamine producing bacteria.</title>
        <authorList>
            <person name="Butler K."/>
        </authorList>
    </citation>
    <scope>NUCLEOTIDE SEQUENCE [LARGE SCALE GENOMIC DNA]</scope>
    <source>
        <strain evidence="7 8">DSM 24669</strain>
    </source>
</reference>
<gene>
    <name evidence="7" type="ORF">C9I94_05425</name>
</gene>
<evidence type="ECO:0000256" key="2">
    <source>
        <dbReference type="ARBA" id="ARBA00005272"/>
    </source>
</evidence>
<organism evidence="7 8">
    <name type="scientific">Photobacterium swingsii</name>
    <dbReference type="NCBI Taxonomy" id="680026"/>
    <lineage>
        <taxon>Bacteria</taxon>
        <taxon>Pseudomonadati</taxon>
        <taxon>Pseudomonadota</taxon>
        <taxon>Gammaproteobacteria</taxon>
        <taxon>Vibrionales</taxon>
        <taxon>Vibrionaceae</taxon>
        <taxon>Photobacterium</taxon>
    </lineage>
</organism>
<keyword evidence="8" id="KW-1185">Reference proteome</keyword>
<dbReference type="GO" id="GO:0019646">
    <property type="term" value="P:aerobic electron transport chain"/>
    <property type="evidence" value="ECO:0007669"/>
    <property type="project" value="TreeGrafter"/>
</dbReference>
<comment type="cofactor">
    <cofactor evidence="1">
        <name>FAD</name>
        <dbReference type="ChEBI" id="CHEBI:57692"/>
    </cofactor>
</comment>
<evidence type="ECO:0000256" key="4">
    <source>
        <dbReference type="ARBA" id="ARBA00022827"/>
    </source>
</evidence>
<dbReference type="Proteomes" id="UP000240481">
    <property type="component" value="Unassembled WGS sequence"/>
</dbReference>
<dbReference type="RefSeq" id="WP_048900799.1">
    <property type="nucleotide sequence ID" value="NZ_AP024852.1"/>
</dbReference>
<dbReference type="Pfam" id="PF07992">
    <property type="entry name" value="Pyr_redox_2"/>
    <property type="match status" value="1"/>
</dbReference>
<evidence type="ECO:0000256" key="5">
    <source>
        <dbReference type="ARBA" id="ARBA00023002"/>
    </source>
</evidence>
<dbReference type="PRINTS" id="PR00469">
    <property type="entry name" value="PNDRDTASEII"/>
</dbReference>
<name>A0A0J8V685_9GAMM</name>
<dbReference type="STRING" id="680026.AB733_22450"/>
<dbReference type="InterPro" id="IPR051169">
    <property type="entry name" value="NADH-Q_oxidoreductase"/>
</dbReference>
<dbReference type="InterPro" id="IPR036188">
    <property type="entry name" value="FAD/NAD-bd_sf"/>
</dbReference>
<dbReference type="InterPro" id="IPR023753">
    <property type="entry name" value="FAD/NAD-binding_dom"/>
</dbReference>
<keyword evidence="5" id="KW-0560">Oxidoreductase</keyword>
<dbReference type="SUPFAM" id="SSF51905">
    <property type="entry name" value="FAD/NAD(P)-binding domain"/>
    <property type="match status" value="2"/>
</dbReference>
<evidence type="ECO:0000256" key="3">
    <source>
        <dbReference type="ARBA" id="ARBA00022630"/>
    </source>
</evidence>
<evidence type="ECO:0000256" key="1">
    <source>
        <dbReference type="ARBA" id="ARBA00001974"/>
    </source>
</evidence>
<dbReference type="AlphaFoldDB" id="A0A0J8V685"/>
<evidence type="ECO:0000259" key="6">
    <source>
        <dbReference type="Pfam" id="PF07992"/>
    </source>
</evidence>
<sequence length="413" mass="44932">MSRIVVVGGGAAGLELSTLLAKSVRKNDEVLLIEPEIDHYWKPRLHEIAAGTFDSDLDSVCYFTHGATHGYQHYQAAMTNIDRQQKVVNVRKADGTEDTVSYDYLVIAIGAVSNDFNTHGAQAHCMFLDSASQAREAWNQISHVLRAGNDSTINIVGAGATGVELAAELARVSKKLKRYNAACLHINLIEAADRVLPNSPQKMSEKVQEKLTRSDVNVLLNTRIKEVTHDGMQTSDGQFLAANTQFWAAGVKAPDWLNGIGGLAYNRMNQIIVNQDLSSTIDPAIFAIGDCASIPQADGSTVPPRAQAANQAAIHLAKSLSRHLDEQALTPFTFKDGGMVVAVGHHFAVGSFGIAPFAQNERCEGKLVLQGRMIRRIYDTIFRLHQSTVSGVFTVSRLMIAKRLKAVFKPTGI</sequence>
<dbReference type="EMBL" id="PYLZ01000002">
    <property type="protein sequence ID" value="PSW25994.1"/>
    <property type="molecule type" value="Genomic_DNA"/>
</dbReference>
<dbReference type="Gene3D" id="3.50.50.100">
    <property type="match status" value="1"/>
</dbReference>
<dbReference type="OrthoDB" id="9781621at2"/>
<protein>
    <submittedName>
        <fullName evidence="7">NAD(P)/FAD-dependent oxidoreductase</fullName>
    </submittedName>
</protein>
<evidence type="ECO:0000313" key="8">
    <source>
        <dbReference type="Proteomes" id="UP000240481"/>
    </source>
</evidence>